<protein>
    <submittedName>
        <fullName evidence="1">Uncharacterized protein</fullName>
    </submittedName>
</protein>
<reference evidence="1" key="1">
    <citation type="submission" date="2022-08" db="EMBL/GenBank/DDBJ databases">
        <title>Novel sulphate-reducing endosymbionts in the free-living metamonad Anaeramoeba.</title>
        <authorList>
            <person name="Jerlstrom-Hultqvist J."/>
            <person name="Cepicka I."/>
            <person name="Gallot-Lavallee L."/>
            <person name="Salas-Leiva D."/>
            <person name="Curtis B.A."/>
            <person name="Zahonova K."/>
            <person name="Pipaliya S."/>
            <person name="Dacks J."/>
            <person name="Roger A.J."/>
        </authorList>
    </citation>
    <scope>NUCLEOTIDE SEQUENCE</scope>
    <source>
        <strain evidence="1">Busselton2</strain>
    </source>
</reference>
<proteinExistence type="predicted"/>
<dbReference type="AlphaFoldDB" id="A0AAV7YT82"/>
<dbReference type="EMBL" id="JANTQA010000047">
    <property type="protein sequence ID" value="KAJ3431947.1"/>
    <property type="molecule type" value="Genomic_DNA"/>
</dbReference>
<dbReference type="Proteomes" id="UP001146793">
    <property type="component" value="Unassembled WGS sequence"/>
</dbReference>
<name>A0AAV7YT82_9EUKA</name>
<evidence type="ECO:0000313" key="1">
    <source>
        <dbReference type="EMBL" id="KAJ3431947.1"/>
    </source>
</evidence>
<evidence type="ECO:0000313" key="2">
    <source>
        <dbReference type="Proteomes" id="UP001146793"/>
    </source>
</evidence>
<comment type="caution">
    <text evidence="1">The sequence shown here is derived from an EMBL/GenBank/DDBJ whole genome shotgun (WGS) entry which is preliminary data.</text>
</comment>
<organism evidence="1 2">
    <name type="scientific">Anaeramoeba flamelloides</name>
    <dbReference type="NCBI Taxonomy" id="1746091"/>
    <lineage>
        <taxon>Eukaryota</taxon>
        <taxon>Metamonada</taxon>
        <taxon>Anaeramoebidae</taxon>
        <taxon>Anaeramoeba</taxon>
    </lineage>
</organism>
<sequence length="134" mass="15691">MNKNYQSDLYLKRRRLRSDLNNRELANQKHEEISVQRSRKRNVDCIQLNMNFSNTKTSNPKKSSAKTKPHKEIAQNDLLKYCDGYKIFSKQNFGFANPTNHPVARCVSLKNAQNSFFSMEKFVVLKSVEVELNF</sequence>
<accession>A0AAV7YT82</accession>
<gene>
    <name evidence="1" type="ORF">M0812_20872</name>
</gene>